<dbReference type="InterPro" id="IPR041517">
    <property type="entry name" value="DEGP_PDZ"/>
</dbReference>
<comment type="caution">
    <text evidence="6">The sequence shown here is derived from an EMBL/GenBank/DDBJ whole genome shotgun (WGS) entry which is preliminary data.</text>
</comment>
<name>A0A813D7G9_POLGL</name>
<dbReference type="OrthoDB" id="4217619at2759"/>
<dbReference type="PANTHER" id="PTHR45980">
    <property type="match status" value="1"/>
</dbReference>
<dbReference type="InterPro" id="IPR009003">
    <property type="entry name" value="Peptidase_S1_PA"/>
</dbReference>
<dbReference type="EMBL" id="CAJNNV010000124">
    <property type="protein sequence ID" value="CAE8581526.1"/>
    <property type="molecule type" value="Genomic_DNA"/>
</dbReference>
<dbReference type="InterPro" id="IPR046449">
    <property type="entry name" value="DEGP_PDZ_sf"/>
</dbReference>
<feature type="non-terminal residue" evidence="6">
    <location>
        <position position="449"/>
    </location>
</feature>
<reference evidence="6" key="1">
    <citation type="submission" date="2021-02" db="EMBL/GenBank/DDBJ databases">
        <authorList>
            <person name="Dougan E. K."/>
            <person name="Rhodes N."/>
            <person name="Thang M."/>
            <person name="Chan C."/>
        </authorList>
    </citation>
    <scope>NUCLEOTIDE SEQUENCE</scope>
</reference>
<keyword evidence="4" id="KW-0720">Serine protease</keyword>
<evidence type="ECO:0000256" key="1">
    <source>
        <dbReference type="ARBA" id="ARBA00010541"/>
    </source>
</evidence>
<feature type="domain" description="Protease Do-like PDZ" evidence="5">
    <location>
        <begin position="302"/>
        <end position="436"/>
    </location>
</feature>
<proteinExistence type="inferred from homology"/>
<dbReference type="SUPFAM" id="SSF50494">
    <property type="entry name" value="Trypsin-like serine proteases"/>
    <property type="match status" value="1"/>
</dbReference>
<dbReference type="Pfam" id="PF13365">
    <property type="entry name" value="Trypsin_2"/>
    <property type="match status" value="1"/>
</dbReference>
<evidence type="ECO:0000256" key="2">
    <source>
        <dbReference type="ARBA" id="ARBA00022670"/>
    </source>
</evidence>
<accession>A0A813D7G9</accession>
<comment type="similarity">
    <text evidence="1">Belongs to the peptidase S1C family.</text>
</comment>
<dbReference type="Pfam" id="PF17815">
    <property type="entry name" value="PDZ_3"/>
    <property type="match status" value="1"/>
</dbReference>
<dbReference type="Gene3D" id="3.20.190.20">
    <property type="match status" value="1"/>
</dbReference>
<evidence type="ECO:0000313" key="6">
    <source>
        <dbReference type="EMBL" id="CAE8581526.1"/>
    </source>
</evidence>
<evidence type="ECO:0000313" key="7">
    <source>
        <dbReference type="Proteomes" id="UP000654075"/>
    </source>
</evidence>
<dbReference type="GO" id="GO:0004252">
    <property type="term" value="F:serine-type endopeptidase activity"/>
    <property type="evidence" value="ECO:0007669"/>
    <property type="project" value="InterPro"/>
</dbReference>
<evidence type="ECO:0000256" key="4">
    <source>
        <dbReference type="ARBA" id="ARBA00022825"/>
    </source>
</evidence>
<protein>
    <recommendedName>
        <fullName evidence="5">Protease Do-like PDZ domain-containing protein</fullName>
    </recommendedName>
</protein>
<dbReference type="Proteomes" id="UP000654075">
    <property type="component" value="Unassembled WGS sequence"/>
</dbReference>
<dbReference type="GO" id="GO:0006508">
    <property type="term" value="P:proteolysis"/>
    <property type="evidence" value="ECO:0007669"/>
    <property type="project" value="UniProtKB-KW"/>
</dbReference>
<gene>
    <name evidence="6" type="ORF">PGLA1383_LOCUS552</name>
</gene>
<dbReference type="PRINTS" id="PR00834">
    <property type="entry name" value="PROTEASES2C"/>
</dbReference>
<sequence>QRLLTNAHVVADAHLIHVRRSDGHRKFVASVVCLCFESDLALLAVGDEAFWHGLEPVQFYQGLPRLQSEVCVVGFPDAPSGGETVCVTQGVVSRIDLHSYSWDSSLLVVQIDAAINAGNSGGPCVDQESGLVVGVAFQKSVSSGADNVGYIIPVPVVQHFLECYTTGVWGFGVPGFDWQLLDNPSLRDLVGLPADMTGVLVSTVEVTSPARHLLHPVEDIVLSVDGQEVGEDGTLLLTQPTADGSRPRSLRLKLEWAFRRLPPGTEIRLEVMRQGERREVMLPVSRPSPLVPSDPLDGERLGTRPEYLLVGGLVFVPLTEPYLTEEYGEGWDSCPARLRNIAQHGRMKHAGQQVVLLSDVLACNFTQGYEVYRRLPVERCNGQEVKNLSHLASLVASSETDAFLRFDLAENCVIALKREGISEATAAVMRNNQITDTSHILRRDTAGPE</sequence>
<keyword evidence="3" id="KW-0378">Hydrolase</keyword>
<dbReference type="Gene3D" id="2.30.42.10">
    <property type="match status" value="1"/>
</dbReference>
<organism evidence="6 7">
    <name type="scientific">Polarella glacialis</name>
    <name type="common">Dinoflagellate</name>
    <dbReference type="NCBI Taxonomy" id="89957"/>
    <lineage>
        <taxon>Eukaryota</taxon>
        <taxon>Sar</taxon>
        <taxon>Alveolata</taxon>
        <taxon>Dinophyceae</taxon>
        <taxon>Suessiales</taxon>
        <taxon>Suessiaceae</taxon>
        <taxon>Polarella</taxon>
    </lineage>
</organism>
<keyword evidence="2" id="KW-0645">Protease</keyword>
<dbReference type="Gene3D" id="2.40.10.120">
    <property type="match status" value="1"/>
</dbReference>
<dbReference type="AlphaFoldDB" id="A0A813D7G9"/>
<dbReference type="InterPro" id="IPR001940">
    <property type="entry name" value="Peptidase_S1C"/>
</dbReference>
<dbReference type="PANTHER" id="PTHR45980:SF9">
    <property type="entry name" value="PROTEASE DO-LIKE 10, MITOCHONDRIAL-RELATED"/>
    <property type="match status" value="1"/>
</dbReference>
<dbReference type="InterPro" id="IPR036034">
    <property type="entry name" value="PDZ_sf"/>
</dbReference>
<dbReference type="OMA" id="RCCLTIL"/>
<evidence type="ECO:0000259" key="5">
    <source>
        <dbReference type="Pfam" id="PF17815"/>
    </source>
</evidence>
<evidence type="ECO:0000256" key="3">
    <source>
        <dbReference type="ARBA" id="ARBA00022801"/>
    </source>
</evidence>
<keyword evidence="7" id="KW-1185">Reference proteome</keyword>